<name>A0A6J7D5F5_9ZZZZ</name>
<protein>
    <submittedName>
        <fullName evidence="2">Unannotated protein</fullName>
    </submittedName>
</protein>
<organism evidence="2">
    <name type="scientific">freshwater metagenome</name>
    <dbReference type="NCBI Taxonomy" id="449393"/>
    <lineage>
        <taxon>unclassified sequences</taxon>
        <taxon>metagenomes</taxon>
        <taxon>ecological metagenomes</taxon>
    </lineage>
</organism>
<evidence type="ECO:0000256" key="1">
    <source>
        <dbReference type="SAM" id="Phobius"/>
    </source>
</evidence>
<feature type="transmembrane region" description="Helical" evidence="1">
    <location>
        <begin position="12"/>
        <end position="43"/>
    </location>
</feature>
<reference evidence="2" key="1">
    <citation type="submission" date="2020-05" db="EMBL/GenBank/DDBJ databases">
        <authorList>
            <person name="Chiriac C."/>
            <person name="Salcher M."/>
            <person name="Ghai R."/>
            <person name="Kavagutti S V."/>
        </authorList>
    </citation>
    <scope>NUCLEOTIDE SEQUENCE</scope>
</reference>
<dbReference type="EMBL" id="CAFBLH010000018">
    <property type="protein sequence ID" value="CAB4866222.1"/>
    <property type="molecule type" value="Genomic_DNA"/>
</dbReference>
<sequence length="47" mass="5039">MNNRIANVAALFVPLGFIGGISMGSIWVGVGSAIFWAVVFLVVRPKY</sequence>
<keyword evidence="1" id="KW-0472">Membrane</keyword>
<keyword evidence="1" id="KW-0812">Transmembrane</keyword>
<accession>A0A6J7D5F5</accession>
<dbReference type="AlphaFoldDB" id="A0A6J7D5F5"/>
<proteinExistence type="predicted"/>
<evidence type="ECO:0000313" key="2">
    <source>
        <dbReference type="EMBL" id="CAB4866222.1"/>
    </source>
</evidence>
<gene>
    <name evidence="2" type="ORF">UFOPK3342_00710</name>
</gene>
<keyword evidence="1" id="KW-1133">Transmembrane helix</keyword>